<organism evidence="2 3">
    <name type="scientific">Puccinia graminis f. sp. tritici</name>
    <dbReference type="NCBI Taxonomy" id="56615"/>
    <lineage>
        <taxon>Eukaryota</taxon>
        <taxon>Fungi</taxon>
        <taxon>Dikarya</taxon>
        <taxon>Basidiomycota</taxon>
        <taxon>Pucciniomycotina</taxon>
        <taxon>Pucciniomycetes</taxon>
        <taxon>Pucciniales</taxon>
        <taxon>Pucciniaceae</taxon>
        <taxon>Puccinia</taxon>
    </lineage>
</organism>
<feature type="signal peptide" evidence="1">
    <location>
        <begin position="1"/>
        <end position="22"/>
    </location>
</feature>
<dbReference type="Proteomes" id="UP000324748">
    <property type="component" value="Unassembled WGS sequence"/>
</dbReference>
<gene>
    <name evidence="2" type="ORF">PGT21_025835</name>
</gene>
<evidence type="ECO:0000313" key="2">
    <source>
        <dbReference type="EMBL" id="KAA1110570.1"/>
    </source>
</evidence>
<keyword evidence="1" id="KW-0732">Signal</keyword>
<feature type="chain" id="PRO_5022937759" evidence="1">
    <location>
        <begin position="23"/>
        <end position="717"/>
    </location>
</feature>
<name>A0A5B0QBC7_PUCGR</name>
<dbReference type="AlphaFoldDB" id="A0A5B0QBC7"/>
<keyword evidence="3" id="KW-1185">Reference proteome</keyword>
<evidence type="ECO:0000256" key="1">
    <source>
        <dbReference type="SAM" id="SignalP"/>
    </source>
</evidence>
<comment type="caution">
    <text evidence="2">The sequence shown here is derived from an EMBL/GenBank/DDBJ whole genome shotgun (WGS) entry which is preliminary data.</text>
</comment>
<dbReference type="EMBL" id="VSWC01000027">
    <property type="protein sequence ID" value="KAA1110570.1"/>
    <property type="molecule type" value="Genomic_DNA"/>
</dbReference>
<evidence type="ECO:0000313" key="3">
    <source>
        <dbReference type="Proteomes" id="UP000324748"/>
    </source>
</evidence>
<reference evidence="2 3" key="1">
    <citation type="submission" date="2019-05" db="EMBL/GenBank/DDBJ databases">
        <title>Emergence of the Ug99 lineage of the wheat stem rust pathogen through somatic hybridization.</title>
        <authorList>
            <person name="Li F."/>
            <person name="Upadhyaya N.M."/>
            <person name="Sperschneider J."/>
            <person name="Matny O."/>
            <person name="Nguyen-Phuc H."/>
            <person name="Mago R."/>
            <person name="Raley C."/>
            <person name="Miller M.E."/>
            <person name="Silverstein K.A.T."/>
            <person name="Henningsen E."/>
            <person name="Hirsch C.D."/>
            <person name="Visser B."/>
            <person name="Pretorius Z.A."/>
            <person name="Steffenson B.J."/>
            <person name="Schwessinger B."/>
            <person name="Dodds P.N."/>
            <person name="Figueroa M."/>
        </authorList>
    </citation>
    <scope>NUCLEOTIDE SEQUENCE [LARGE SCALE GENOMIC DNA]</scope>
    <source>
        <strain evidence="2">21-0</strain>
    </source>
</reference>
<dbReference type="OrthoDB" id="2499284at2759"/>
<proteinExistence type="predicted"/>
<sequence>MIFNLIHLAQTVLLWHFPTSSSMAPPEYLGPDKSHFVDPMFDLTQNSYQENKTNMINRGEVNADEAELKFDHGYQEPLNPQYRFQSDSTKRQKLNNHDGVISYQPAGHPGTHPDSKICRATHDNGLLDLGCEILKEEQTGLQKPLMLCYPQIQAGERNESSFTMKDAPDLLRILGNTISNQHEKDNSKSPDHSPINNQEILSQEPVENSLSIFASKTDDAICGCHGTNGNFNDQNSDHHEELVKEKFKTKFPNPSTIPSEVIFNQNHVEASNFKQIQTKNSAKPEALPSVSRVDQVAHPHKYISSLEFDKPFINHEEEYDSHNDIVMWLFNESFHPEGSYPICGNIADLTKLEKGEGFGPIQYILLDYLSKPISRSKPLNHAVEIIKIYYKYFKPIVWKWLGDLHSKGELDQSLKTIIYNAIKSSIKIPQETPSNIPESSQEMGTSKLLRSDVFPDMMRVKRYSRHLKYEFSKEVNMILESFTLFSLQKNQDPRYESIQSKNFPALLTKVKKDGENGLKGVSWIILQKGKRPNKQLIFDKLYLLLFNLERFHLAFVEFLLSKNMAGNLEELHPRKFFEWVHDLLMTQKENLLPVFGNFKWKGDGLSLRGLDSSYFGEVQIFLINYFSYPISYKKTAPVALSLIGDWFKKNSHQNFIKVFQNNKSYWDTVIENLPEMESIKNYEINSSSYSNQETINLTEYIEQMFSNNSGNAGGGCN</sequence>
<protein>
    <submittedName>
        <fullName evidence="2">Uncharacterized protein</fullName>
    </submittedName>
</protein>
<accession>A0A5B0QBC7</accession>